<evidence type="ECO:0000313" key="1">
    <source>
        <dbReference type="EMBL" id="MFD3000767.1"/>
    </source>
</evidence>
<dbReference type="Proteomes" id="UP001597641">
    <property type="component" value="Unassembled WGS sequence"/>
</dbReference>
<organism evidence="1 2">
    <name type="scientific">Pontibacter toksunensis</name>
    <dbReference type="NCBI Taxonomy" id="1332631"/>
    <lineage>
        <taxon>Bacteria</taxon>
        <taxon>Pseudomonadati</taxon>
        <taxon>Bacteroidota</taxon>
        <taxon>Cytophagia</taxon>
        <taxon>Cytophagales</taxon>
        <taxon>Hymenobacteraceae</taxon>
        <taxon>Pontibacter</taxon>
    </lineage>
</organism>
<dbReference type="EMBL" id="JBHUOX010000006">
    <property type="protein sequence ID" value="MFD3000767.1"/>
    <property type="molecule type" value="Genomic_DNA"/>
</dbReference>
<reference evidence="2" key="1">
    <citation type="journal article" date="2019" name="Int. J. Syst. Evol. Microbiol.">
        <title>The Global Catalogue of Microorganisms (GCM) 10K type strain sequencing project: providing services to taxonomists for standard genome sequencing and annotation.</title>
        <authorList>
            <consortium name="The Broad Institute Genomics Platform"/>
            <consortium name="The Broad Institute Genome Sequencing Center for Infectious Disease"/>
            <person name="Wu L."/>
            <person name="Ma J."/>
        </authorList>
    </citation>
    <scope>NUCLEOTIDE SEQUENCE [LARGE SCALE GENOMIC DNA]</scope>
    <source>
        <strain evidence="2">KCTC 23984</strain>
    </source>
</reference>
<keyword evidence="2" id="KW-1185">Reference proteome</keyword>
<sequence length="109" mass="12812">MNYPTNSVMQYSPAILTSATNHLQKVFGIDNLPAKDLEALHYKLAHLIQELLFSDFNRLLHILYRIDVEERKVKEAMAAEEPEIIAERISRLIIKRELQKAENRFRYSQ</sequence>
<dbReference type="RefSeq" id="WP_377484136.1">
    <property type="nucleotide sequence ID" value="NZ_JBHUOX010000006.1"/>
</dbReference>
<name>A0ABW6BUV8_9BACT</name>
<comment type="caution">
    <text evidence="1">The sequence shown here is derived from an EMBL/GenBank/DDBJ whole genome shotgun (WGS) entry which is preliminary data.</text>
</comment>
<gene>
    <name evidence="1" type="ORF">ACFS7Z_10375</name>
</gene>
<protein>
    <submittedName>
        <fullName evidence="1">Uncharacterized protein</fullName>
    </submittedName>
</protein>
<accession>A0ABW6BUV8</accession>
<proteinExistence type="predicted"/>
<evidence type="ECO:0000313" key="2">
    <source>
        <dbReference type="Proteomes" id="UP001597641"/>
    </source>
</evidence>